<organism evidence="1 2">
    <name type="scientific">Cardiobacterium valvarum</name>
    <dbReference type="NCBI Taxonomy" id="194702"/>
    <lineage>
        <taxon>Bacteria</taxon>
        <taxon>Pseudomonadati</taxon>
        <taxon>Pseudomonadota</taxon>
        <taxon>Gammaproteobacteria</taxon>
        <taxon>Cardiobacteriales</taxon>
        <taxon>Cardiobacteriaceae</taxon>
        <taxon>Cardiobacterium</taxon>
    </lineage>
</organism>
<protein>
    <submittedName>
        <fullName evidence="1">Putative global regulator</fullName>
    </submittedName>
</protein>
<evidence type="ECO:0000313" key="1">
    <source>
        <dbReference type="EMBL" id="SUX25180.1"/>
    </source>
</evidence>
<sequence length="259" mass="28752">MIDDSLILKVHGISAGSFLQEQLNGDLDALAQGHWTYATCCNEEGKVLAFLWVFPWADGILLRLPRSTVPTFLAHIERRIDNRDVHFTATALHFGALVNDSSGADPVLYTTEANITLVSGVPGVIPCISEYPVAEVLSTEAWYAARIRAGIPEIYADTANRFLPQMLNSGLMHRHYSHGDHHLSKCAQHRHLAYAIVSTYKTGCRALYHKHSPAGTILDYGRDDHTSIVQAVVEDRFIGKKLTTRDCDQTLIFQRVAAN</sequence>
<evidence type="ECO:0000313" key="2">
    <source>
        <dbReference type="Proteomes" id="UP000254572"/>
    </source>
</evidence>
<dbReference type="RefSeq" id="WP_115612402.1">
    <property type="nucleotide sequence ID" value="NZ_JBHLZC010000001.1"/>
</dbReference>
<dbReference type="InterPro" id="IPR027266">
    <property type="entry name" value="TrmE/GcvT-like"/>
</dbReference>
<dbReference type="OrthoDB" id="9796287at2"/>
<dbReference type="Proteomes" id="UP000254572">
    <property type="component" value="Unassembled WGS sequence"/>
</dbReference>
<accession>A0A381EE12</accession>
<dbReference type="SUPFAM" id="SSF103025">
    <property type="entry name" value="Folate-binding domain"/>
    <property type="match status" value="1"/>
</dbReference>
<keyword evidence="2" id="KW-1185">Reference proteome</keyword>
<reference evidence="1 2" key="1">
    <citation type="submission" date="2018-06" db="EMBL/GenBank/DDBJ databases">
        <authorList>
            <consortium name="Pathogen Informatics"/>
            <person name="Doyle S."/>
        </authorList>
    </citation>
    <scope>NUCLEOTIDE SEQUENCE [LARGE SCALE GENOMIC DNA]</scope>
    <source>
        <strain evidence="1 2">NCTC13294</strain>
    </source>
</reference>
<name>A0A381EE12_9GAMM</name>
<proteinExistence type="predicted"/>
<dbReference type="Gene3D" id="3.30.1360.120">
    <property type="entry name" value="Probable tRNA modification gtpase trme, domain 1"/>
    <property type="match status" value="1"/>
</dbReference>
<gene>
    <name evidence="1" type="ORF">NCTC13294_02285</name>
</gene>
<dbReference type="EMBL" id="UFUW01000001">
    <property type="protein sequence ID" value="SUX25180.1"/>
    <property type="molecule type" value="Genomic_DNA"/>
</dbReference>
<dbReference type="AlphaFoldDB" id="A0A381EE12"/>